<protein>
    <recommendedName>
        <fullName evidence="1">Helix-turn-helix domain-containing protein</fullName>
    </recommendedName>
</protein>
<sequence>MNEPLRTPEQAAQYLNVSERQLQLDRTTKRLIPYIKVGRLVRYSKADLDAYIQSQRVGASA</sequence>
<dbReference type="InterPro" id="IPR009061">
    <property type="entry name" value="DNA-bd_dom_put_sf"/>
</dbReference>
<dbReference type="NCBIfam" id="TIGR01764">
    <property type="entry name" value="excise"/>
    <property type="match status" value="1"/>
</dbReference>
<evidence type="ECO:0000313" key="2">
    <source>
        <dbReference type="EMBL" id="OQX03566.1"/>
    </source>
</evidence>
<organism evidence="2 3">
    <name type="scientific">Thiothrix lacustris</name>
    <dbReference type="NCBI Taxonomy" id="525917"/>
    <lineage>
        <taxon>Bacteria</taxon>
        <taxon>Pseudomonadati</taxon>
        <taxon>Pseudomonadota</taxon>
        <taxon>Gammaproteobacteria</taxon>
        <taxon>Thiotrichales</taxon>
        <taxon>Thiotrichaceae</taxon>
        <taxon>Thiothrix</taxon>
    </lineage>
</organism>
<comment type="caution">
    <text evidence="2">The sequence shown here is derived from an EMBL/GenBank/DDBJ whole genome shotgun (WGS) entry which is preliminary data.</text>
</comment>
<accession>A0A1Y1QE22</accession>
<dbReference type="GO" id="GO:0003677">
    <property type="term" value="F:DNA binding"/>
    <property type="evidence" value="ECO:0007669"/>
    <property type="project" value="InterPro"/>
</dbReference>
<proteinExistence type="predicted"/>
<dbReference type="InterPro" id="IPR010093">
    <property type="entry name" value="SinI_DNA-bd"/>
</dbReference>
<dbReference type="SUPFAM" id="SSF46955">
    <property type="entry name" value="Putative DNA-binding domain"/>
    <property type="match status" value="1"/>
</dbReference>
<dbReference type="AlphaFoldDB" id="A0A1Y1QE22"/>
<feature type="domain" description="Helix-turn-helix" evidence="1">
    <location>
        <begin position="7"/>
        <end position="56"/>
    </location>
</feature>
<evidence type="ECO:0000259" key="1">
    <source>
        <dbReference type="Pfam" id="PF12728"/>
    </source>
</evidence>
<dbReference type="Pfam" id="PF12728">
    <property type="entry name" value="HTH_17"/>
    <property type="match status" value="1"/>
</dbReference>
<reference evidence="2 3" key="1">
    <citation type="submission" date="2017-01" db="EMBL/GenBank/DDBJ databases">
        <title>Novel large sulfur bacteria in the metagenomes of groundwater-fed chemosynthetic microbial mats in the Lake Huron basin.</title>
        <authorList>
            <person name="Sharrar A.M."/>
            <person name="Flood B.E."/>
            <person name="Bailey J.V."/>
            <person name="Jones D.S."/>
            <person name="Biddanda B."/>
            <person name="Ruberg S.A."/>
            <person name="Marcus D.N."/>
            <person name="Dick G.J."/>
        </authorList>
    </citation>
    <scope>NUCLEOTIDE SEQUENCE [LARGE SCALE GENOMIC DNA]</scope>
    <source>
        <strain evidence="2">A8</strain>
    </source>
</reference>
<evidence type="ECO:0000313" key="3">
    <source>
        <dbReference type="Proteomes" id="UP000192491"/>
    </source>
</evidence>
<dbReference type="EMBL" id="MTEJ01000397">
    <property type="protein sequence ID" value="OQX03566.1"/>
    <property type="molecule type" value="Genomic_DNA"/>
</dbReference>
<dbReference type="Proteomes" id="UP000192491">
    <property type="component" value="Unassembled WGS sequence"/>
</dbReference>
<name>A0A1Y1QE22_9GAMM</name>
<gene>
    <name evidence="2" type="ORF">BWK73_39130</name>
</gene>
<dbReference type="InterPro" id="IPR041657">
    <property type="entry name" value="HTH_17"/>
</dbReference>